<dbReference type="Pfam" id="PF12771">
    <property type="entry name" value="SusD-like_2"/>
    <property type="match status" value="1"/>
</dbReference>
<proteinExistence type="predicted"/>
<name>A0ABW3WMV2_9FLAO</name>
<gene>
    <name evidence="2" type="ORF">ACFQ5N_06880</name>
</gene>
<dbReference type="Pfam" id="PF12741">
    <property type="entry name" value="SusD-like"/>
    <property type="match status" value="1"/>
</dbReference>
<keyword evidence="2" id="KW-0449">Lipoprotein</keyword>
<dbReference type="Gene3D" id="1.25.40.390">
    <property type="match status" value="2"/>
</dbReference>
<dbReference type="SUPFAM" id="SSF48452">
    <property type="entry name" value="TPR-like"/>
    <property type="match status" value="1"/>
</dbReference>
<dbReference type="InterPro" id="IPR011990">
    <property type="entry name" value="TPR-like_helical_dom_sf"/>
</dbReference>
<dbReference type="RefSeq" id="WP_386808753.1">
    <property type="nucleotide sequence ID" value="NZ_JBHTMV010000003.1"/>
</dbReference>
<dbReference type="InterPro" id="IPR024302">
    <property type="entry name" value="SusD-like"/>
</dbReference>
<dbReference type="InterPro" id="IPR041662">
    <property type="entry name" value="SusD-like_2"/>
</dbReference>
<organism evidence="2 3">
    <name type="scientific">Lutibacter holmesii</name>
    <dbReference type="NCBI Taxonomy" id="1137985"/>
    <lineage>
        <taxon>Bacteria</taxon>
        <taxon>Pseudomonadati</taxon>
        <taxon>Bacteroidota</taxon>
        <taxon>Flavobacteriia</taxon>
        <taxon>Flavobacteriales</taxon>
        <taxon>Flavobacteriaceae</taxon>
        <taxon>Lutibacter</taxon>
    </lineage>
</organism>
<sequence>MKKINYLIKLMFFCGAFLLSSCETTELNITENPNALTPEQADPDFFLNAIQEDFAFLVEGFGRYGAEVTRIDYMEGRVYSSAYSPSNFDDDWEESYQVIMQDIDLMNNLAVESELNYHIGMGQVFKAYIMMTLVDFFGEVPYTEALHGSDNLNPMADSGESIYTEVISLLDGAIANFEGDAAAEPQYDLYYDMDWANWVKLANTLKMKAYISTKLVDATAESKFNAIVSSGNYITSNDEDFQFTWGTNELLPDTRHPRYSASYTSTGGGDYMSNSLMDYMTGKNDGAYSNPLNFDIRTLYYFYRQNSSTPGQDGAEPDEETLECSLYTPPAHYEGFTYCGVPKGWWGRDHGNDLGIPPDGFLRTLVGAYPAGGALDDLSYDSKVNGDGNGGAGITPVMLASWVQFMIAEFQFDNGEVESAKTSVFNGIDLSIDKVTNFLPSTDRFDWLFGDADDGPAINHQDDFITWFISDLESDWDAGTNEDKMNILAMQYFVACYGNGIDPYNFYRRTGYPTTLQPNIEPNPGAFIRSFYYPSNYVNTNVNATQKSTVTEQVYWDINAASPGFPVSN</sequence>
<feature type="signal peptide" evidence="1">
    <location>
        <begin position="1"/>
        <end position="21"/>
    </location>
</feature>
<keyword evidence="3" id="KW-1185">Reference proteome</keyword>
<accession>A0ABW3WMV2</accession>
<evidence type="ECO:0000256" key="1">
    <source>
        <dbReference type="SAM" id="SignalP"/>
    </source>
</evidence>
<protein>
    <submittedName>
        <fullName evidence="2">SusD/RagB family nutrient-binding outer membrane lipoprotein</fullName>
    </submittedName>
</protein>
<dbReference type="PROSITE" id="PS51257">
    <property type="entry name" value="PROKAR_LIPOPROTEIN"/>
    <property type="match status" value="1"/>
</dbReference>
<evidence type="ECO:0000313" key="2">
    <source>
        <dbReference type="EMBL" id="MFD1293554.1"/>
    </source>
</evidence>
<dbReference type="EMBL" id="JBHTMV010000003">
    <property type="protein sequence ID" value="MFD1293554.1"/>
    <property type="molecule type" value="Genomic_DNA"/>
</dbReference>
<feature type="chain" id="PRO_5045615283" evidence="1">
    <location>
        <begin position="22"/>
        <end position="569"/>
    </location>
</feature>
<evidence type="ECO:0000313" key="3">
    <source>
        <dbReference type="Proteomes" id="UP001597241"/>
    </source>
</evidence>
<comment type="caution">
    <text evidence="2">The sequence shown here is derived from an EMBL/GenBank/DDBJ whole genome shotgun (WGS) entry which is preliminary data.</text>
</comment>
<dbReference type="Proteomes" id="UP001597241">
    <property type="component" value="Unassembled WGS sequence"/>
</dbReference>
<reference evidence="3" key="1">
    <citation type="journal article" date="2019" name="Int. J. Syst. Evol. Microbiol.">
        <title>The Global Catalogue of Microorganisms (GCM) 10K type strain sequencing project: providing services to taxonomists for standard genome sequencing and annotation.</title>
        <authorList>
            <consortium name="The Broad Institute Genomics Platform"/>
            <consortium name="The Broad Institute Genome Sequencing Center for Infectious Disease"/>
            <person name="Wu L."/>
            <person name="Ma J."/>
        </authorList>
    </citation>
    <scope>NUCLEOTIDE SEQUENCE [LARGE SCALE GENOMIC DNA]</scope>
    <source>
        <strain evidence="3">CCUG 62221</strain>
    </source>
</reference>
<keyword evidence="1" id="KW-0732">Signal</keyword>